<sequence>MLRRPSVFAVVLSSALLLAGCAGLGPTEVPPKDAVAVQSWFAEGDMRFRCEYDEEGFYWAFQGPDARLWNDAVKPRRLEARLTDGFTVRHRDGSVLTAKIIENRGRASEENLRDAVFETMPPETGALRGVRWMERRRAEGGMPVTRCSPSQRGMTLRVPFTARWILYR</sequence>
<accession>H3KE32</accession>
<dbReference type="Proteomes" id="UP000004956">
    <property type="component" value="Unassembled WGS sequence"/>
</dbReference>
<organism evidence="2 3">
    <name type="scientific">Sutterella parvirubra YIT 11816</name>
    <dbReference type="NCBI Taxonomy" id="762967"/>
    <lineage>
        <taxon>Bacteria</taxon>
        <taxon>Pseudomonadati</taxon>
        <taxon>Pseudomonadota</taxon>
        <taxon>Betaproteobacteria</taxon>
        <taxon>Burkholderiales</taxon>
        <taxon>Sutterellaceae</taxon>
        <taxon>Sutterella</taxon>
    </lineage>
</organism>
<reference evidence="2 3" key="1">
    <citation type="submission" date="2011-11" db="EMBL/GenBank/DDBJ databases">
        <authorList>
            <person name="Weinstock G."/>
            <person name="Sodergren E."/>
            <person name="Clifton S."/>
            <person name="Fulton L."/>
            <person name="Fulton B."/>
            <person name="Courtney L."/>
            <person name="Fronick C."/>
            <person name="Harrison M."/>
            <person name="Strong C."/>
            <person name="Farmer C."/>
            <person name="Delahaunty K."/>
            <person name="Markovic C."/>
            <person name="Hall O."/>
            <person name="Minx P."/>
            <person name="Tomlinson C."/>
            <person name="Mitreva M."/>
            <person name="Hou S."/>
            <person name="Chen J."/>
            <person name="Wollam A."/>
            <person name="Pepin K.H."/>
            <person name="Johnson M."/>
            <person name="Bhonagiri V."/>
            <person name="Zhang X."/>
            <person name="Suruliraj S."/>
            <person name="Warren W."/>
            <person name="Chinwalla A."/>
            <person name="Mardis E.R."/>
            <person name="Wilson R.K."/>
        </authorList>
    </citation>
    <scope>NUCLEOTIDE SEQUENCE [LARGE SCALE GENOMIC DNA]</scope>
    <source>
        <strain evidence="2 3">YIT 11816</strain>
    </source>
</reference>
<dbReference type="AlphaFoldDB" id="H3KE32"/>
<evidence type="ECO:0008006" key="4">
    <source>
        <dbReference type="Google" id="ProtNLM"/>
    </source>
</evidence>
<evidence type="ECO:0000256" key="1">
    <source>
        <dbReference type="SAM" id="SignalP"/>
    </source>
</evidence>
<dbReference type="PROSITE" id="PS51257">
    <property type="entry name" value="PROKAR_LIPOPROTEIN"/>
    <property type="match status" value="1"/>
</dbReference>
<dbReference type="HOGENOM" id="CLU_109843_0_0_4"/>
<dbReference type="PATRIC" id="fig|762967.3.peg.792"/>
<feature type="chain" id="PRO_5003588911" description="Lipoprotein" evidence="1">
    <location>
        <begin position="20"/>
        <end position="168"/>
    </location>
</feature>
<dbReference type="RefSeq" id="WP_008541773.1">
    <property type="nucleotide sequence ID" value="NZ_JH604939.1"/>
</dbReference>
<evidence type="ECO:0000313" key="3">
    <source>
        <dbReference type="Proteomes" id="UP000004956"/>
    </source>
</evidence>
<dbReference type="OrthoDB" id="193535at2"/>
<keyword evidence="1" id="KW-0732">Signal</keyword>
<dbReference type="EMBL" id="AFBQ01000135">
    <property type="protein sequence ID" value="EHY31632.1"/>
    <property type="molecule type" value="Genomic_DNA"/>
</dbReference>
<name>H3KE32_9BURK</name>
<keyword evidence="3" id="KW-1185">Reference proteome</keyword>
<proteinExistence type="predicted"/>
<evidence type="ECO:0000313" key="2">
    <source>
        <dbReference type="EMBL" id="EHY31632.1"/>
    </source>
</evidence>
<feature type="signal peptide" evidence="1">
    <location>
        <begin position="1"/>
        <end position="19"/>
    </location>
</feature>
<comment type="caution">
    <text evidence="2">The sequence shown here is derived from an EMBL/GenBank/DDBJ whole genome shotgun (WGS) entry which is preliminary data.</text>
</comment>
<protein>
    <recommendedName>
        <fullName evidence="4">Lipoprotein</fullName>
    </recommendedName>
</protein>
<gene>
    <name evidence="2" type="ORF">HMPREF9440_00993</name>
</gene>
<dbReference type="STRING" id="762967.HMPREF9440_00993"/>